<name>A0ABR2KQ90_9EUKA</name>
<dbReference type="EMBL" id="JAPFFF010000003">
    <property type="protein sequence ID" value="KAK8893290.1"/>
    <property type="molecule type" value="Genomic_DNA"/>
</dbReference>
<dbReference type="InterPro" id="IPR047575">
    <property type="entry name" value="Sm"/>
</dbReference>
<evidence type="ECO:0000256" key="8">
    <source>
        <dbReference type="ARBA" id="ARBA00023274"/>
    </source>
</evidence>
<evidence type="ECO:0000313" key="10">
    <source>
        <dbReference type="EMBL" id="KAK8893290.1"/>
    </source>
</evidence>
<sequence>MDKNKNKKPSLFQPFFRTLIGHRVIAELKNEVVIKGILQSCDNYLNLSLIDVEVLNRKAFPQLGPIADTFIRGSSIRYIHLPPEDVDLKRLRDLTQSYNAISKEEQ</sequence>
<evidence type="ECO:0000313" key="11">
    <source>
        <dbReference type="Proteomes" id="UP001470230"/>
    </source>
</evidence>
<dbReference type="SMART" id="SM00651">
    <property type="entry name" value="Sm"/>
    <property type="match status" value="1"/>
</dbReference>
<comment type="caution">
    <text evidence="10">The sequence shown here is derived from an EMBL/GenBank/DDBJ whole genome shotgun (WGS) entry which is preliminary data.</text>
</comment>
<comment type="subcellular location">
    <subcellularLocation>
        <location evidence="1">Nucleus</location>
    </subcellularLocation>
</comment>
<evidence type="ECO:0000256" key="5">
    <source>
        <dbReference type="ARBA" id="ARBA00022884"/>
    </source>
</evidence>
<evidence type="ECO:0000259" key="9">
    <source>
        <dbReference type="PROSITE" id="PS52002"/>
    </source>
</evidence>
<keyword evidence="4" id="KW-0747">Spliceosome</keyword>
<dbReference type="SUPFAM" id="SSF50182">
    <property type="entry name" value="Sm-like ribonucleoproteins"/>
    <property type="match status" value="1"/>
</dbReference>
<evidence type="ECO:0000256" key="1">
    <source>
        <dbReference type="ARBA" id="ARBA00004123"/>
    </source>
</evidence>
<evidence type="ECO:0000256" key="7">
    <source>
        <dbReference type="ARBA" id="ARBA00023242"/>
    </source>
</evidence>
<keyword evidence="8" id="KW-0687">Ribonucleoprotein</keyword>
<evidence type="ECO:0000256" key="2">
    <source>
        <dbReference type="ARBA" id="ARBA00006850"/>
    </source>
</evidence>
<keyword evidence="11" id="KW-1185">Reference proteome</keyword>
<reference evidence="10 11" key="1">
    <citation type="submission" date="2024-04" db="EMBL/GenBank/DDBJ databases">
        <title>Tritrichomonas musculus Genome.</title>
        <authorList>
            <person name="Alves-Ferreira E."/>
            <person name="Grigg M."/>
            <person name="Lorenzi H."/>
            <person name="Galac M."/>
        </authorList>
    </citation>
    <scope>NUCLEOTIDE SEQUENCE [LARGE SCALE GENOMIC DNA]</scope>
    <source>
        <strain evidence="10 11">EAF2021</strain>
    </source>
</reference>
<dbReference type="Gene3D" id="2.30.30.100">
    <property type="match status" value="1"/>
</dbReference>
<keyword evidence="6" id="KW-0508">mRNA splicing</keyword>
<organism evidence="10 11">
    <name type="scientific">Tritrichomonas musculus</name>
    <dbReference type="NCBI Taxonomy" id="1915356"/>
    <lineage>
        <taxon>Eukaryota</taxon>
        <taxon>Metamonada</taxon>
        <taxon>Parabasalia</taxon>
        <taxon>Tritrichomonadida</taxon>
        <taxon>Tritrichomonadidae</taxon>
        <taxon>Tritrichomonas</taxon>
    </lineage>
</organism>
<dbReference type="PROSITE" id="PS52002">
    <property type="entry name" value="SM"/>
    <property type="match status" value="1"/>
</dbReference>
<keyword evidence="7" id="KW-0539">Nucleus</keyword>
<dbReference type="PANTHER" id="PTHR13829">
    <property type="entry name" value="SNRNP CORE PROTEIN FAMILY MEMBER"/>
    <property type="match status" value="1"/>
</dbReference>
<gene>
    <name evidence="10" type="ORF">M9Y10_021707</name>
</gene>
<evidence type="ECO:0000256" key="4">
    <source>
        <dbReference type="ARBA" id="ARBA00022728"/>
    </source>
</evidence>
<evidence type="ECO:0000256" key="6">
    <source>
        <dbReference type="ARBA" id="ARBA00023187"/>
    </source>
</evidence>
<dbReference type="InterPro" id="IPR016654">
    <property type="entry name" value="U6_snRNA_Lsm2"/>
</dbReference>
<comment type="similarity">
    <text evidence="2">Belongs to the snRNP Sm proteins family.</text>
</comment>
<accession>A0ABR2KQ90</accession>
<feature type="domain" description="Sm" evidence="9">
    <location>
        <begin position="11"/>
        <end position="85"/>
    </location>
</feature>
<keyword evidence="3" id="KW-0507">mRNA processing</keyword>
<dbReference type="PANTHER" id="PTHR13829:SF2">
    <property type="entry name" value="U6 SNRNA-ASSOCIATED SM-LIKE PROTEIN LSM2"/>
    <property type="match status" value="1"/>
</dbReference>
<dbReference type="InterPro" id="IPR001163">
    <property type="entry name" value="Sm_dom_euk/arc"/>
</dbReference>
<proteinExistence type="inferred from homology"/>
<dbReference type="Pfam" id="PF01423">
    <property type="entry name" value="LSM"/>
    <property type="match status" value="1"/>
</dbReference>
<evidence type="ECO:0000256" key="3">
    <source>
        <dbReference type="ARBA" id="ARBA00022664"/>
    </source>
</evidence>
<dbReference type="InterPro" id="IPR010920">
    <property type="entry name" value="LSM_dom_sf"/>
</dbReference>
<dbReference type="Proteomes" id="UP001470230">
    <property type="component" value="Unassembled WGS sequence"/>
</dbReference>
<protein>
    <submittedName>
        <fullName evidence="10">U6 snRNA-associated Sm-like protein LSm2</fullName>
    </submittedName>
</protein>
<keyword evidence="5" id="KW-0694">RNA-binding</keyword>